<protein>
    <recommendedName>
        <fullName evidence="1">Transposase DDE domain-containing protein</fullName>
    </recommendedName>
</protein>
<dbReference type="Pfam" id="PF13751">
    <property type="entry name" value="DDE_Tnp_1_6"/>
    <property type="match status" value="1"/>
</dbReference>
<feature type="domain" description="Transposase DDE" evidence="1">
    <location>
        <begin position="22"/>
        <end position="85"/>
    </location>
</feature>
<gene>
    <name evidence="2" type="ORF">S01H1_76477</name>
</gene>
<proteinExistence type="predicted"/>
<accession>X0YAI2</accession>
<comment type="caution">
    <text evidence="2">The sequence shown here is derived from an EMBL/GenBank/DDBJ whole genome shotgun (WGS) entry which is preliminary data.</text>
</comment>
<dbReference type="EMBL" id="BARS01051327">
    <property type="protein sequence ID" value="GAG44307.1"/>
    <property type="molecule type" value="Genomic_DNA"/>
</dbReference>
<dbReference type="AlphaFoldDB" id="X0YAI2"/>
<evidence type="ECO:0000259" key="1">
    <source>
        <dbReference type="Pfam" id="PF13751"/>
    </source>
</evidence>
<reference evidence="2" key="1">
    <citation type="journal article" date="2014" name="Front. Microbiol.">
        <title>High frequency of phylogenetically diverse reductive dehalogenase-homologous genes in deep subseafloor sedimentary metagenomes.</title>
        <authorList>
            <person name="Kawai M."/>
            <person name="Futagami T."/>
            <person name="Toyoda A."/>
            <person name="Takaki Y."/>
            <person name="Nishi S."/>
            <person name="Hori S."/>
            <person name="Arai W."/>
            <person name="Tsubouchi T."/>
            <person name="Morono Y."/>
            <person name="Uchiyama I."/>
            <person name="Ito T."/>
            <person name="Fujiyama A."/>
            <person name="Inagaki F."/>
            <person name="Takami H."/>
        </authorList>
    </citation>
    <scope>NUCLEOTIDE SEQUENCE</scope>
    <source>
        <strain evidence="2">Expedition CK06-06</strain>
    </source>
</reference>
<organism evidence="2">
    <name type="scientific">marine sediment metagenome</name>
    <dbReference type="NCBI Taxonomy" id="412755"/>
    <lineage>
        <taxon>unclassified sequences</taxon>
        <taxon>metagenomes</taxon>
        <taxon>ecological metagenomes</taxon>
    </lineage>
</organism>
<dbReference type="InterPro" id="IPR025668">
    <property type="entry name" value="Tnp_DDE_dom"/>
</dbReference>
<name>X0YAI2_9ZZZZ</name>
<sequence>IDGCPVRPGKRYYYLHYDERAMRVAKRRATEQTSEFKDRYRWRAGVEATMSELDRRTGVKRLRVRGFKAVRFSATLKAVGINLFRAAAVRRAANPDNADHNKAKSALNHAIFFVKEHFERIISPLKNYFALNPNNIDQMLRINI</sequence>
<evidence type="ECO:0000313" key="2">
    <source>
        <dbReference type="EMBL" id="GAG44307.1"/>
    </source>
</evidence>
<feature type="non-terminal residue" evidence="2">
    <location>
        <position position="1"/>
    </location>
</feature>